<dbReference type="AlphaFoldDB" id="A0A212KF02"/>
<organism evidence="4">
    <name type="scientific">uncultured Eubacteriales bacterium</name>
    <dbReference type="NCBI Taxonomy" id="172733"/>
    <lineage>
        <taxon>Bacteria</taxon>
        <taxon>Bacillati</taxon>
        <taxon>Bacillota</taxon>
        <taxon>Clostridia</taxon>
        <taxon>Eubacteriales</taxon>
        <taxon>environmental samples</taxon>
    </lineage>
</organism>
<dbReference type="SMART" id="SM00460">
    <property type="entry name" value="TGc"/>
    <property type="match status" value="1"/>
</dbReference>
<dbReference type="Gene3D" id="3.10.620.30">
    <property type="match status" value="1"/>
</dbReference>
<feature type="domain" description="Transglutaminase-like" evidence="3">
    <location>
        <begin position="540"/>
        <end position="609"/>
    </location>
</feature>
<evidence type="ECO:0000259" key="3">
    <source>
        <dbReference type="SMART" id="SM00460"/>
    </source>
</evidence>
<keyword evidence="2" id="KW-1133">Transmembrane helix</keyword>
<dbReference type="InterPro" id="IPR002931">
    <property type="entry name" value="Transglutaminase-like"/>
</dbReference>
<feature type="transmembrane region" description="Helical" evidence="2">
    <location>
        <begin position="12"/>
        <end position="38"/>
    </location>
</feature>
<keyword evidence="2" id="KW-0472">Membrane</keyword>
<proteinExistence type="predicted"/>
<dbReference type="Pfam" id="PF01841">
    <property type="entry name" value="Transglut_core"/>
    <property type="match status" value="1"/>
</dbReference>
<reference evidence="4" key="1">
    <citation type="submission" date="2016-04" db="EMBL/GenBank/DDBJ databases">
        <authorList>
            <person name="Evans L.H."/>
            <person name="Alamgir A."/>
            <person name="Owens N."/>
            <person name="Weber N.D."/>
            <person name="Virtaneva K."/>
            <person name="Barbian K."/>
            <person name="Babar A."/>
            <person name="Rosenke K."/>
        </authorList>
    </citation>
    <scope>NUCLEOTIDE SEQUENCE</scope>
    <source>
        <strain evidence="4">86</strain>
    </source>
</reference>
<sequence length="778" mass="84822">MTDKLTLPQRLGVAAANLLMLLLGLYGTLFSFLTAFPLPVDETALFRACLLAALGALAVFSVPKLRYRLPLALLWLGGLGWTIWRHFSSLVSAALISAEGVGAVFVRKLDMGLMAPDFSEELGALTLAERQELCTFLCLLFLALLALWLGWAVVGQQSFWLAFWGTFPILLIPLSITVTPLWLPLMALILFWAAGLLIRLVHKADPWGTAKLTLAALPLTALFLFALGLALPETAYESAEWISKARAQALEELSDLGQAVSIPGGLTGIVGSSAEVDLSHAGPLRYTGGAVLRVESEISGHIYLRGFSAAKYTDRGWEQLDESSYDEMREGWDIEDFSSSQTVLVPIQPASNQGKSLTLAIAGVGGRRTGIGNAQPMNFPALADQAAHPEASARRFTIEGVGLSSGYMYTPYQLATTPDSMTGAEFVDDAYLARGTGIRRYVLYARTDTYDGYGRPATPDLAVESAYRDFVYRNYLDVPEELREVLGQFMAAHGISPIYNTITLPVEAAQVVAGILAQVTEYDPDTPVTPAEEDFVAYFLTTSKRGYCMHYASAATLLLRSMGVPARYVSGYTADVKANETVTVPDQNAHAWVEVYVAGYGWVPAEVTPGFTPPGAESSAATPSPTPSRTPAPSESEEPRPSRAPNTPVPNTGATEQDQAIDYRYLIAPALLLLLSGLLAARRKLFLVWRRRRFTAPDVNRAVIAMYVYQQRLLRFHEKGALDPTAETLGQKAKFSQHILTEEERQEMLRTTNHFAARTAALPGRGRGLILRYLLALI</sequence>
<dbReference type="InterPro" id="IPR052901">
    <property type="entry name" value="Bact_TGase-like"/>
</dbReference>
<feature type="compositionally biased region" description="Low complexity" evidence="1">
    <location>
        <begin position="613"/>
        <end position="623"/>
    </location>
</feature>
<evidence type="ECO:0000256" key="1">
    <source>
        <dbReference type="SAM" id="MobiDB-lite"/>
    </source>
</evidence>
<dbReference type="EMBL" id="FLUN01000001">
    <property type="protein sequence ID" value="SBW10249.1"/>
    <property type="molecule type" value="Genomic_DNA"/>
</dbReference>
<dbReference type="PANTHER" id="PTHR42736:SF1">
    <property type="entry name" value="PROTEIN-GLUTAMINE GAMMA-GLUTAMYLTRANSFERASE"/>
    <property type="match status" value="1"/>
</dbReference>
<protein>
    <submittedName>
        <fullName evidence="4">Transglutaminase-like protein</fullName>
    </submittedName>
</protein>
<keyword evidence="2" id="KW-0812">Transmembrane</keyword>
<name>A0A212KF02_9FIRM</name>
<dbReference type="PANTHER" id="PTHR42736">
    <property type="entry name" value="PROTEIN-GLUTAMINE GAMMA-GLUTAMYLTRANSFERASE"/>
    <property type="match status" value="1"/>
</dbReference>
<feature type="transmembrane region" description="Helical" evidence="2">
    <location>
        <begin position="212"/>
        <end position="231"/>
    </location>
</feature>
<dbReference type="SUPFAM" id="SSF54001">
    <property type="entry name" value="Cysteine proteinases"/>
    <property type="match status" value="1"/>
</dbReference>
<accession>A0A212KF02</accession>
<evidence type="ECO:0000256" key="2">
    <source>
        <dbReference type="SAM" id="Phobius"/>
    </source>
</evidence>
<gene>
    <name evidence="4" type="ORF">KL86CLO1_12886</name>
</gene>
<feature type="transmembrane region" description="Helical" evidence="2">
    <location>
        <begin position="133"/>
        <end position="151"/>
    </location>
</feature>
<dbReference type="InterPro" id="IPR038765">
    <property type="entry name" value="Papain-like_cys_pep_sf"/>
</dbReference>
<feature type="region of interest" description="Disordered" evidence="1">
    <location>
        <begin position="611"/>
        <end position="655"/>
    </location>
</feature>
<feature type="transmembrane region" description="Helical" evidence="2">
    <location>
        <begin position="44"/>
        <end position="62"/>
    </location>
</feature>
<evidence type="ECO:0000313" key="4">
    <source>
        <dbReference type="EMBL" id="SBW10249.1"/>
    </source>
</evidence>